<evidence type="ECO:0000313" key="11">
    <source>
        <dbReference type="Proteomes" id="UP000188613"/>
    </source>
</evidence>
<dbReference type="OrthoDB" id="9775255at2"/>
<comment type="pathway">
    <text evidence="1 8">Amino-acid biosynthesis; L-histidine biosynthesis; L-histidine from 5-phospho-alpha-D-ribose 1-diphosphate: step 8/9.</text>
</comment>
<dbReference type="InterPro" id="IPR016195">
    <property type="entry name" value="Pol/histidinol_Pase-like"/>
</dbReference>
<dbReference type="AlphaFoldDB" id="A0A1V2A901"/>
<gene>
    <name evidence="10" type="ORF">BTO28_05720</name>
</gene>
<evidence type="ECO:0000256" key="1">
    <source>
        <dbReference type="ARBA" id="ARBA00004970"/>
    </source>
</evidence>
<dbReference type="NCBIfam" id="NF005996">
    <property type="entry name" value="PRK08123.1"/>
    <property type="match status" value="1"/>
</dbReference>
<dbReference type="PANTHER" id="PTHR21039">
    <property type="entry name" value="HISTIDINOL PHOSPHATASE-RELATED"/>
    <property type="match status" value="1"/>
</dbReference>
<accession>A0A1V2A901</accession>
<dbReference type="InterPro" id="IPR010140">
    <property type="entry name" value="Histidinol_P_phosphatase_HisJ"/>
</dbReference>
<dbReference type="InterPro" id="IPR004013">
    <property type="entry name" value="PHP_dom"/>
</dbReference>
<dbReference type="STRING" id="1714355.BTO28_05720"/>
<evidence type="ECO:0000256" key="2">
    <source>
        <dbReference type="ARBA" id="ARBA00009152"/>
    </source>
</evidence>
<dbReference type="GO" id="GO:0005737">
    <property type="term" value="C:cytoplasm"/>
    <property type="evidence" value="ECO:0007669"/>
    <property type="project" value="TreeGrafter"/>
</dbReference>
<dbReference type="Pfam" id="PF02811">
    <property type="entry name" value="PHP"/>
    <property type="match status" value="1"/>
</dbReference>
<keyword evidence="11" id="KW-1185">Reference proteome</keyword>
<dbReference type="Proteomes" id="UP000188613">
    <property type="component" value="Unassembled WGS sequence"/>
</dbReference>
<dbReference type="PANTHER" id="PTHR21039:SF0">
    <property type="entry name" value="HISTIDINOL-PHOSPHATASE"/>
    <property type="match status" value="1"/>
</dbReference>
<dbReference type="EMBL" id="MSFI01000009">
    <property type="protein sequence ID" value="OMP67446.1"/>
    <property type="molecule type" value="Genomic_DNA"/>
</dbReference>
<dbReference type="NCBIfam" id="TIGR01856">
    <property type="entry name" value="hisJ_fam"/>
    <property type="match status" value="1"/>
</dbReference>
<organism evidence="10 11">
    <name type="scientific">Domibacillus epiphyticus</name>
    <dbReference type="NCBI Taxonomy" id="1714355"/>
    <lineage>
        <taxon>Bacteria</taxon>
        <taxon>Bacillati</taxon>
        <taxon>Bacillota</taxon>
        <taxon>Bacilli</taxon>
        <taxon>Bacillales</taxon>
        <taxon>Bacillaceae</taxon>
        <taxon>Domibacillus</taxon>
    </lineage>
</organism>
<keyword evidence="6 8" id="KW-0368">Histidine biosynthesis</keyword>
<feature type="domain" description="PHP" evidence="9">
    <location>
        <begin position="15"/>
        <end position="224"/>
    </location>
</feature>
<dbReference type="GO" id="GO:0004401">
    <property type="term" value="F:histidinol-phosphatase activity"/>
    <property type="evidence" value="ECO:0007669"/>
    <property type="project" value="UniProtKB-UniRule"/>
</dbReference>
<dbReference type="EC" id="3.1.3.15" evidence="3 8"/>
<comment type="similarity">
    <text evidence="2 8">Belongs to the PHP hydrolase family. HisK subfamily.</text>
</comment>
<keyword evidence="4 8" id="KW-0028">Amino-acid biosynthesis</keyword>
<dbReference type="SUPFAM" id="SSF89550">
    <property type="entry name" value="PHP domain-like"/>
    <property type="match status" value="1"/>
</dbReference>
<reference evidence="10 11" key="1">
    <citation type="submission" date="2016-12" db="EMBL/GenBank/DDBJ databases">
        <title>Domibacillus sp. SAB 38T whole genome sequencing.</title>
        <authorList>
            <person name="Verma A."/>
            <person name="Ojha A.K."/>
            <person name="Krishnamurthi S."/>
        </authorList>
    </citation>
    <scope>NUCLEOTIDE SEQUENCE [LARGE SCALE GENOMIC DNA]</scope>
    <source>
        <strain evidence="10 11">SAB 38</strain>
    </source>
</reference>
<dbReference type="GO" id="GO:0000105">
    <property type="term" value="P:L-histidine biosynthetic process"/>
    <property type="evidence" value="ECO:0007669"/>
    <property type="project" value="UniProtKB-UniRule"/>
</dbReference>
<comment type="caution">
    <text evidence="10">The sequence shown here is derived from an EMBL/GenBank/DDBJ whole genome shotgun (WGS) entry which is preliminary data.</text>
</comment>
<evidence type="ECO:0000256" key="8">
    <source>
        <dbReference type="RuleBase" id="RU366003"/>
    </source>
</evidence>
<dbReference type="CDD" id="cd12110">
    <property type="entry name" value="PHP_HisPPase_Hisj_like"/>
    <property type="match status" value="1"/>
</dbReference>
<keyword evidence="5 8" id="KW-0378">Hydrolase</keyword>
<name>A0A1V2A901_9BACI</name>
<protein>
    <recommendedName>
        <fullName evidence="3 8">Histidinol-phosphatase</fullName>
        <shortName evidence="8">HolPase</shortName>
        <ecNumber evidence="3 8">3.1.3.15</ecNumber>
    </recommendedName>
</protein>
<evidence type="ECO:0000256" key="6">
    <source>
        <dbReference type="ARBA" id="ARBA00023102"/>
    </source>
</evidence>
<dbReference type="UniPathway" id="UPA00031">
    <property type="reaction ID" value="UER00013"/>
</dbReference>
<evidence type="ECO:0000259" key="9">
    <source>
        <dbReference type="Pfam" id="PF02811"/>
    </source>
</evidence>
<sequence length="281" mass="31883">MLITKKRWFLYVFRDGHIHTSFCPHGSKDKLNEYIERAIQHGFTDITFTEHAPLPKNFKDPAPEQDSSMKWSDLDHYLKEVESAKKQYETTIRIRTGLEVDFIEGYENETTDLLNEYGPYLDDSILSVHFLRHADSYYCVDFSEDEFGNIVRKVGSVEAVYKLYYDTLLQSVEANLGSYKPGRIGHITLVHKFQQMYPCNASFNDGITMILQAVKKRGYSLDYNGAGAVKPLCLETYPPENIARTAHLLGIPLVYGSDAHAAAGIGQGLDKINRIIIEGSV</sequence>
<dbReference type="Gene3D" id="3.20.20.140">
    <property type="entry name" value="Metal-dependent hydrolases"/>
    <property type="match status" value="1"/>
</dbReference>
<evidence type="ECO:0000256" key="3">
    <source>
        <dbReference type="ARBA" id="ARBA00013085"/>
    </source>
</evidence>
<proteinExistence type="inferred from homology"/>
<evidence type="ECO:0000313" key="10">
    <source>
        <dbReference type="EMBL" id="OMP67446.1"/>
    </source>
</evidence>
<comment type="catalytic activity">
    <reaction evidence="7 8">
        <text>L-histidinol phosphate + H2O = L-histidinol + phosphate</text>
        <dbReference type="Rhea" id="RHEA:14465"/>
        <dbReference type="ChEBI" id="CHEBI:15377"/>
        <dbReference type="ChEBI" id="CHEBI:43474"/>
        <dbReference type="ChEBI" id="CHEBI:57699"/>
        <dbReference type="ChEBI" id="CHEBI:57980"/>
        <dbReference type="EC" id="3.1.3.15"/>
    </reaction>
</comment>
<evidence type="ECO:0000256" key="7">
    <source>
        <dbReference type="ARBA" id="ARBA00049158"/>
    </source>
</evidence>
<evidence type="ECO:0000256" key="4">
    <source>
        <dbReference type="ARBA" id="ARBA00022605"/>
    </source>
</evidence>
<evidence type="ECO:0000256" key="5">
    <source>
        <dbReference type="ARBA" id="ARBA00022801"/>
    </source>
</evidence>